<comment type="catalytic activity">
    <reaction evidence="9">
        <text>D-ribose + ATP = D-ribose 5-phosphate + ADP + H(+)</text>
        <dbReference type="Rhea" id="RHEA:13697"/>
        <dbReference type="ChEBI" id="CHEBI:15378"/>
        <dbReference type="ChEBI" id="CHEBI:30616"/>
        <dbReference type="ChEBI" id="CHEBI:47013"/>
        <dbReference type="ChEBI" id="CHEBI:78346"/>
        <dbReference type="ChEBI" id="CHEBI:456216"/>
        <dbReference type="EC" id="2.7.1.15"/>
    </reaction>
</comment>
<keyword evidence="9" id="KW-0963">Cytoplasm</keyword>
<dbReference type="GO" id="GO:0004747">
    <property type="term" value="F:ribokinase activity"/>
    <property type="evidence" value="ECO:0007669"/>
    <property type="project" value="UniProtKB-UniRule"/>
</dbReference>
<keyword evidence="2 9" id="KW-0479">Metal-binding</keyword>
<feature type="binding site" evidence="9">
    <location>
        <position position="253"/>
    </location>
    <ligand>
        <name>K(+)</name>
        <dbReference type="ChEBI" id="CHEBI:29103"/>
    </ligand>
</feature>
<feature type="binding site" evidence="9">
    <location>
        <begin position="46"/>
        <end position="50"/>
    </location>
    <ligand>
        <name>substrate</name>
    </ligand>
</feature>
<evidence type="ECO:0000256" key="1">
    <source>
        <dbReference type="ARBA" id="ARBA00022679"/>
    </source>
</evidence>
<dbReference type="PANTHER" id="PTHR10584:SF166">
    <property type="entry name" value="RIBOKINASE"/>
    <property type="match status" value="1"/>
</dbReference>
<reference evidence="11 12" key="1">
    <citation type="submission" date="2019-06" db="EMBL/GenBank/DDBJ databases">
        <title>Sequencing the genomes of 1000 actinobacteria strains.</title>
        <authorList>
            <person name="Klenk H.-P."/>
        </authorList>
    </citation>
    <scope>NUCLEOTIDE SEQUENCE [LARGE SCALE GENOMIC DNA]</scope>
    <source>
        <strain evidence="11 12">DSM 45928</strain>
    </source>
</reference>
<feature type="binding site" evidence="9">
    <location>
        <position position="144"/>
    </location>
    <ligand>
        <name>substrate</name>
    </ligand>
</feature>
<dbReference type="Proteomes" id="UP000317043">
    <property type="component" value="Unassembled WGS sequence"/>
</dbReference>
<evidence type="ECO:0000256" key="8">
    <source>
        <dbReference type="ARBA" id="ARBA00023277"/>
    </source>
</evidence>
<comment type="caution">
    <text evidence="11">The sequence shown here is derived from an EMBL/GenBank/DDBJ whole genome shotgun (WGS) entry which is preliminary data.</text>
</comment>
<dbReference type="HAMAP" id="MF_01987">
    <property type="entry name" value="Ribokinase"/>
    <property type="match status" value="1"/>
</dbReference>
<dbReference type="InterPro" id="IPR011611">
    <property type="entry name" value="PfkB_dom"/>
</dbReference>
<comment type="activity regulation">
    <text evidence="9">Activated by a monovalent cation that binds near, but not in, the active site. The most likely occupant of the site in vivo is potassium. Ion binding induces a conformational change that may alter substrate affinity.</text>
</comment>
<evidence type="ECO:0000256" key="5">
    <source>
        <dbReference type="ARBA" id="ARBA00022840"/>
    </source>
</evidence>
<gene>
    <name evidence="9" type="primary">rbsK</name>
    <name evidence="11" type="ORF">FB566_0211</name>
</gene>
<feature type="binding site" evidence="9">
    <location>
        <begin position="258"/>
        <end position="259"/>
    </location>
    <ligand>
        <name>ATP</name>
        <dbReference type="ChEBI" id="CHEBI:30616"/>
    </ligand>
</feature>
<comment type="subunit">
    <text evidence="9">Homodimer.</text>
</comment>
<keyword evidence="3 9" id="KW-0547">Nucleotide-binding</keyword>
<dbReference type="PRINTS" id="PR00990">
    <property type="entry name" value="RIBOKINASE"/>
</dbReference>
<feature type="binding site" evidence="9">
    <location>
        <position position="259"/>
    </location>
    <ligand>
        <name>substrate</name>
    </ligand>
</feature>
<dbReference type="UniPathway" id="UPA00916">
    <property type="reaction ID" value="UER00889"/>
</dbReference>
<comment type="pathway">
    <text evidence="9">Carbohydrate metabolism; D-ribose degradation; D-ribose 5-phosphate from beta-D-ribopyranose: step 2/2.</text>
</comment>
<evidence type="ECO:0000313" key="12">
    <source>
        <dbReference type="Proteomes" id="UP000317043"/>
    </source>
</evidence>
<dbReference type="InterPro" id="IPR011877">
    <property type="entry name" value="Ribokinase"/>
</dbReference>
<feature type="binding site" evidence="9">
    <location>
        <begin position="227"/>
        <end position="232"/>
    </location>
    <ligand>
        <name>ATP</name>
        <dbReference type="ChEBI" id="CHEBI:30616"/>
    </ligand>
</feature>
<keyword evidence="4 9" id="KW-0418">Kinase</keyword>
<dbReference type="AlphaFoldDB" id="A0A543AQC0"/>
<dbReference type="EMBL" id="VFOW01000001">
    <property type="protein sequence ID" value="TQL74725.1"/>
    <property type="molecule type" value="Genomic_DNA"/>
</dbReference>
<dbReference type="GO" id="GO:0005829">
    <property type="term" value="C:cytosol"/>
    <property type="evidence" value="ECO:0007669"/>
    <property type="project" value="TreeGrafter"/>
</dbReference>
<evidence type="ECO:0000256" key="9">
    <source>
        <dbReference type="HAMAP-Rule" id="MF_01987"/>
    </source>
</evidence>
<dbReference type="PANTHER" id="PTHR10584">
    <property type="entry name" value="SUGAR KINASE"/>
    <property type="match status" value="1"/>
</dbReference>
<feature type="domain" description="Carbohydrate kinase PfkB" evidence="10">
    <location>
        <begin position="10"/>
        <end position="291"/>
    </location>
</feature>
<keyword evidence="6 9" id="KW-0460">Magnesium</keyword>
<dbReference type="Pfam" id="PF00294">
    <property type="entry name" value="PfkB"/>
    <property type="match status" value="1"/>
</dbReference>
<organism evidence="11 12">
    <name type="scientific">Stackebrandtia endophytica</name>
    <dbReference type="NCBI Taxonomy" id="1496996"/>
    <lineage>
        <taxon>Bacteria</taxon>
        <taxon>Bacillati</taxon>
        <taxon>Actinomycetota</taxon>
        <taxon>Actinomycetes</taxon>
        <taxon>Glycomycetales</taxon>
        <taxon>Glycomycetaceae</taxon>
        <taxon>Stackebrandtia</taxon>
    </lineage>
</organism>
<sequence length="297" mass="30611">MSGSTGRPPEVAVVGSINIDLVTTVERHALPGETILASDYTESLGGKGFNQAIAAAKRVPTHLIGCVGDDAFGARAMQTAEGRGVSVTEVAHTDTPTGRALIEVARGGENRIVVAPLANHVLTAERVTAALDRLRPVAVLTQLEIPLDTVEATASWCRANDARFILNPSPVATLPPEILAVADPLIVNEREAEALLTVLPNAERVDVTDHAAAAEALRRVARSVVITAGAKGATFTDEADSGHSAGTRVEVVDTTGAGDEFAGTLLAALATGETLGRATILANTSAAVLVATARSRR</sequence>
<evidence type="ECO:0000256" key="4">
    <source>
        <dbReference type="ARBA" id="ARBA00022777"/>
    </source>
</evidence>
<evidence type="ECO:0000256" key="6">
    <source>
        <dbReference type="ARBA" id="ARBA00022842"/>
    </source>
</evidence>
<feature type="binding site" evidence="9">
    <location>
        <position position="279"/>
    </location>
    <ligand>
        <name>K(+)</name>
        <dbReference type="ChEBI" id="CHEBI:29103"/>
    </ligand>
</feature>
<dbReference type="EC" id="2.7.1.15" evidence="9"/>
<dbReference type="InterPro" id="IPR002139">
    <property type="entry name" value="Ribo/fructo_kinase"/>
</dbReference>
<evidence type="ECO:0000313" key="11">
    <source>
        <dbReference type="EMBL" id="TQL74725.1"/>
    </source>
</evidence>
<evidence type="ECO:0000259" key="10">
    <source>
        <dbReference type="Pfam" id="PF00294"/>
    </source>
</evidence>
<keyword evidence="12" id="KW-1185">Reference proteome</keyword>
<comment type="caution">
    <text evidence="9">Lacks conserved residue(s) required for the propagation of feature annotation.</text>
</comment>
<proteinExistence type="inferred from homology"/>
<name>A0A543AQC0_9ACTN</name>
<keyword evidence="8 9" id="KW-0119">Carbohydrate metabolism</keyword>
<comment type="cofactor">
    <cofactor evidence="9">
        <name>Mg(2+)</name>
        <dbReference type="ChEBI" id="CHEBI:18420"/>
    </cofactor>
    <text evidence="9">Requires a divalent cation, most likely magnesium in vivo, as an electrophilic catalyst to aid phosphoryl group transfer. It is the chelate of the metal and the nucleotide that is the actual substrate.</text>
</comment>
<feature type="binding site" evidence="9">
    <location>
        <position position="255"/>
    </location>
    <ligand>
        <name>K(+)</name>
        <dbReference type="ChEBI" id="CHEBI:29103"/>
    </ligand>
</feature>
<dbReference type="InterPro" id="IPR029056">
    <property type="entry name" value="Ribokinase-like"/>
</dbReference>
<dbReference type="GO" id="GO:0046872">
    <property type="term" value="F:metal ion binding"/>
    <property type="evidence" value="ECO:0007669"/>
    <property type="project" value="UniProtKB-KW"/>
</dbReference>
<comment type="function">
    <text evidence="9">Catalyzes the phosphorylation of ribose at O-5 in a reaction requiring ATP and magnesium. The resulting D-ribose-5-phosphate can then be used either for sythesis of nucleotides, histidine, and tryptophan, or as a component of the pentose phosphate pathway.</text>
</comment>
<accession>A0A543AQC0</accession>
<feature type="binding site" evidence="9">
    <location>
        <position position="188"/>
    </location>
    <ligand>
        <name>ATP</name>
        <dbReference type="ChEBI" id="CHEBI:30616"/>
    </ligand>
</feature>
<dbReference type="GO" id="GO:0005524">
    <property type="term" value="F:ATP binding"/>
    <property type="evidence" value="ECO:0007669"/>
    <property type="project" value="UniProtKB-UniRule"/>
</dbReference>
<keyword evidence="5 9" id="KW-0067">ATP-binding</keyword>
<dbReference type="InParanoid" id="A0A543AQC0"/>
<dbReference type="RefSeq" id="WP_170183088.1">
    <property type="nucleotide sequence ID" value="NZ_JBHTGS010000002.1"/>
</dbReference>
<dbReference type="CDD" id="cd01174">
    <property type="entry name" value="ribokinase"/>
    <property type="match status" value="1"/>
</dbReference>
<protein>
    <recommendedName>
        <fullName evidence="9">Ribokinase</fullName>
        <shortName evidence="9">RK</shortName>
        <ecNumber evidence="9">2.7.1.15</ecNumber>
    </recommendedName>
</protein>
<feature type="active site" description="Proton acceptor" evidence="9">
    <location>
        <position position="259"/>
    </location>
</feature>
<comment type="subcellular location">
    <subcellularLocation>
        <location evidence="9">Cytoplasm</location>
    </subcellularLocation>
</comment>
<keyword evidence="1 9" id="KW-0808">Transferase</keyword>
<keyword evidence="7 9" id="KW-0630">Potassium</keyword>
<dbReference type="GO" id="GO:0019303">
    <property type="term" value="P:D-ribose catabolic process"/>
    <property type="evidence" value="ECO:0007669"/>
    <property type="project" value="UniProtKB-UniRule"/>
</dbReference>
<dbReference type="Gene3D" id="3.40.1190.20">
    <property type="match status" value="1"/>
</dbReference>
<evidence type="ECO:0000256" key="3">
    <source>
        <dbReference type="ARBA" id="ARBA00022741"/>
    </source>
</evidence>
<dbReference type="SUPFAM" id="SSF53613">
    <property type="entry name" value="Ribokinase-like"/>
    <property type="match status" value="1"/>
</dbReference>
<feature type="binding site" evidence="9">
    <location>
        <position position="282"/>
    </location>
    <ligand>
        <name>K(+)</name>
        <dbReference type="ChEBI" id="CHEBI:29103"/>
    </ligand>
</feature>
<evidence type="ECO:0000256" key="2">
    <source>
        <dbReference type="ARBA" id="ARBA00022723"/>
    </source>
</evidence>
<evidence type="ECO:0000256" key="7">
    <source>
        <dbReference type="ARBA" id="ARBA00022958"/>
    </source>
</evidence>
<feature type="binding site" evidence="9">
    <location>
        <begin position="18"/>
        <end position="20"/>
    </location>
    <ligand>
        <name>substrate</name>
    </ligand>
</feature>
<comment type="similarity">
    <text evidence="9">Belongs to the carbohydrate kinase PfkB family. Ribokinase subfamily.</text>
</comment>